<accession>A0ABV7V699</accession>
<dbReference type="RefSeq" id="WP_229815220.1">
    <property type="nucleotide sequence ID" value="NZ_BMZP01000007.1"/>
</dbReference>
<dbReference type="Pfam" id="PF04606">
    <property type="entry name" value="Ogr_Delta"/>
    <property type="match status" value="1"/>
</dbReference>
<reference evidence="3" key="1">
    <citation type="journal article" date="2019" name="Int. J. Syst. Evol. Microbiol.">
        <title>The Global Catalogue of Microorganisms (GCM) 10K type strain sequencing project: providing services to taxonomists for standard genome sequencing and annotation.</title>
        <authorList>
            <consortium name="The Broad Institute Genomics Platform"/>
            <consortium name="The Broad Institute Genome Sequencing Center for Infectious Disease"/>
            <person name="Wu L."/>
            <person name="Ma J."/>
        </authorList>
    </citation>
    <scope>NUCLEOTIDE SEQUENCE [LARGE SCALE GENOMIC DNA]</scope>
    <source>
        <strain evidence="3">KCTC 42224</strain>
    </source>
</reference>
<proteinExistence type="predicted"/>
<dbReference type="Proteomes" id="UP001595683">
    <property type="component" value="Unassembled WGS sequence"/>
</dbReference>
<organism evidence="2 3">
    <name type="scientific">Novosphingobium pokkalii</name>
    <dbReference type="NCBI Taxonomy" id="1770194"/>
    <lineage>
        <taxon>Bacteria</taxon>
        <taxon>Pseudomonadati</taxon>
        <taxon>Pseudomonadota</taxon>
        <taxon>Alphaproteobacteria</taxon>
        <taxon>Sphingomonadales</taxon>
        <taxon>Sphingomonadaceae</taxon>
        <taxon>Novosphingobium</taxon>
    </lineage>
</organism>
<keyword evidence="3" id="KW-1185">Reference proteome</keyword>
<name>A0ABV7V699_9SPHN</name>
<sequence length="81" mass="9247">MSLPTNPPPARHGRLCCPHCRMPGQRRSSRPVTDTHREIYYQCTNLVCGHTWKASETYDYGLVPSATPDPRVTLPQRPERT</sequence>
<gene>
    <name evidence="2" type="ORF">ACFOOT_13065</name>
</gene>
<evidence type="ECO:0000313" key="3">
    <source>
        <dbReference type="Proteomes" id="UP001595683"/>
    </source>
</evidence>
<dbReference type="InterPro" id="IPR007684">
    <property type="entry name" value="Znf_Ogr/Delta"/>
</dbReference>
<evidence type="ECO:0000313" key="2">
    <source>
        <dbReference type="EMBL" id="MFC3672351.1"/>
    </source>
</evidence>
<feature type="domain" description="Zinc finger Ogr/Delta-type" evidence="1">
    <location>
        <begin position="17"/>
        <end position="58"/>
    </location>
</feature>
<protein>
    <submittedName>
        <fullName evidence="2">Ogr/Delta-like zinc finger family protein</fullName>
    </submittedName>
</protein>
<dbReference type="EMBL" id="JBHRYE010000021">
    <property type="protein sequence ID" value="MFC3672351.1"/>
    <property type="molecule type" value="Genomic_DNA"/>
</dbReference>
<evidence type="ECO:0000259" key="1">
    <source>
        <dbReference type="Pfam" id="PF04606"/>
    </source>
</evidence>
<comment type="caution">
    <text evidence="2">The sequence shown here is derived from an EMBL/GenBank/DDBJ whole genome shotgun (WGS) entry which is preliminary data.</text>
</comment>